<name>A0A1F4U688_UNCSA</name>
<dbReference type="Pfam" id="PF05635">
    <property type="entry name" value="23S_rRNA_IVP"/>
    <property type="match status" value="1"/>
</dbReference>
<dbReference type="NCBIfam" id="TIGR02436">
    <property type="entry name" value="four helix bundle protein"/>
    <property type="match status" value="1"/>
</dbReference>
<comment type="caution">
    <text evidence="1">The sequence shown here is derived from an EMBL/GenBank/DDBJ whole genome shotgun (WGS) entry which is preliminary data.</text>
</comment>
<dbReference type="SUPFAM" id="SSF158446">
    <property type="entry name" value="IVS-encoded protein-like"/>
    <property type="match status" value="1"/>
</dbReference>
<accession>A0A1F4U688</accession>
<dbReference type="AlphaFoldDB" id="A0A1F4U688"/>
<dbReference type="PANTHER" id="PTHR38471:SF2">
    <property type="entry name" value="FOUR HELIX BUNDLE PROTEIN"/>
    <property type="match status" value="1"/>
</dbReference>
<proteinExistence type="predicted"/>
<dbReference type="Gene3D" id="1.20.1440.60">
    <property type="entry name" value="23S rRNA-intervening sequence"/>
    <property type="match status" value="1"/>
</dbReference>
<dbReference type="Proteomes" id="UP000179242">
    <property type="component" value="Unassembled WGS sequence"/>
</dbReference>
<gene>
    <name evidence="1" type="ORF">A2438_02225</name>
</gene>
<dbReference type="InterPro" id="IPR012657">
    <property type="entry name" value="23S_rRNA-intervening_sequence"/>
</dbReference>
<sequence>MKTFRDLKVWQKAHQLVIGVYKITKKFPSEERFGLTSQIRRSAASIPTNIVEGFKRRSNKEFAYFLNIADSSLEETKYHLILALDLGNINQKEYDELDEICSEIGRMLCGLQAKLKANTVSST</sequence>
<protein>
    <recommendedName>
        <fullName evidence="3">Four helix bundle protein</fullName>
    </recommendedName>
</protein>
<dbReference type="InterPro" id="IPR036583">
    <property type="entry name" value="23S_rRNA_IVS_sf"/>
</dbReference>
<dbReference type="CDD" id="cd16377">
    <property type="entry name" value="23S_rRNA_IVP_like"/>
    <property type="match status" value="1"/>
</dbReference>
<reference evidence="1 2" key="1">
    <citation type="journal article" date="2016" name="Nat. Commun.">
        <title>Thousands of microbial genomes shed light on interconnected biogeochemical processes in an aquifer system.</title>
        <authorList>
            <person name="Anantharaman K."/>
            <person name="Brown C.T."/>
            <person name="Hug L.A."/>
            <person name="Sharon I."/>
            <person name="Castelle C.J."/>
            <person name="Probst A.J."/>
            <person name="Thomas B.C."/>
            <person name="Singh A."/>
            <person name="Wilkins M.J."/>
            <person name="Karaoz U."/>
            <person name="Brodie E.L."/>
            <person name="Williams K.H."/>
            <person name="Hubbard S.S."/>
            <person name="Banfield J.F."/>
        </authorList>
    </citation>
    <scope>NUCLEOTIDE SEQUENCE [LARGE SCALE GENOMIC DNA]</scope>
</reference>
<evidence type="ECO:0000313" key="1">
    <source>
        <dbReference type="EMBL" id="OGC40485.1"/>
    </source>
</evidence>
<organism evidence="1 2">
    <name type="scientific">candidate division WOR-1 bacterium RIFOXYC2_FULL_46_14</name>
    <dbReference type="NCBI Taxonomy" id="1802587"/>
    <lineage>
        <taxon>Bacteria</taxon>
        <taxon>Bacillati</taxon>
        <taxon>Saganbacteria</taxon>
    </lineage>
</organism>
<evidence type="ECO:0000313" key="2">
    <source>
        <dbReference type="Proteomes" id="UP000179242"/>
    </source>
</evidence>
<evidence type="ECO:0008006" key="3">
    <source>
        <dbReference type="Google" id="ProtNLM"/>
    </source>
</evidence>
<dbReference type="PANTHER" id="PTHR38471">
    <property type="entry name" value="FOUR HELIX BUNDLE PROTEIN"/>
    <property type="match status" value="1"/>
</dbReference>
<dbReference type="EMBL" id="MEUJ01000004">
    <property type="protein sequence ID" value="OGC40485.1"/>
    <property type="molecule type" value="Genomic_DNA"/>
</dbReference>